<comment type="caution">
    <text evidence="1">The sequence shown here is derived from an EMBL/GenBank/DDBJ whole genome shotgun (WGS) entry which is preliminary data.</text>
</comment>
<feature type="non-terminal residue" evidence="1">
    <location>
        <position position="1"/>
    </location>
</feature>
<sequence length="163" mass="18165">VRLALDSKPVTLKHFVVTNLSDPQSSLEFPDVLLRIGPVSGDYDLILGTPFLDRFNPDVPIHSHAVFRDNSSLRILDYRHQPGLPSIASITDIQKDYPCKASEEAILKEFDALFPQDIPAISDDAEEAGLFTDGTFPEKLQPVESNIRHRIILSNPDAAFNEK</sequence>
<dbReference type="AlphaFoldDB" id="A0A0L0UK49"/>
<evidence type="ECO:0000313" key="2">
    <source>
        <dbReference type="Proteomes" id="UP000054564"/>
    </source>
</evidence>
<gene>
    <name evidence="1" type="ORF">PSTG_19283</name>
</gene>
<protein>
    <submittedName>
        <fullName evidence="1">Uncharacterized protein</fullName>
    </submittedName>
</protein>
<feature type="non-terminal residue" evidence="1">
    <location>
        <position position="163"/>
    </location>
</feature>
<evidence type="ECO:0000313" key="1">
    <source>
        <dbReference type="EMBL" id="KNE87335.1"/>
    </source>
</evidence>
<dbReference type="OrthoDB" id="2369050at2759"/>
<accession>A0A0L0UK49</accession>
<dbReference type="EMBL" id="AJIL01005802">
    <property type="protein sequence ID" value="KNE87335.1"/>
    <property type="molecule type" value="Genomic_DNA"/>
</dbReference>
<name>A0A0L0UK49_9BASI</name>
<reference evidence="2" key="1">
    <citation type="submission" date="2014-03" db="EMBL/GenBank/DDBJ databases">
        <title>The Genome Sequence of Puccinia striiformis f. sp. tritici PST-78.</title>
        <authorList>
            <consortium name="The Broad Institute Genome Sequencing Platform"/>
            <person name="Cuomo C."/>
            <person name="Hulbert S."/>
            <person name="Chen X."/>
            <person name="Walker B."/>
            <person name="Young S.K."/>
            <person name="Zeng Q."/>
            <person name="Gargeya S."/>
            <person name="Fitzgerald M."/>
            <person name="Haas B."/>
            <person name="Abouelleil A."/>
            <person name="Alvarado L."/>
            <person name="Arachchi H.M."/>
            <person name="Berlin A.M."/>
            <person name="Chapman S.B."/>
            <person name="Goldberg J."/>
            <person name="Griggs A."/>
            <person name="Gujja S."/>
            <person name="Hansen M."/>
            <person name="Howarth C."/>
            <person name="Imamovic A."/>
            <person name="Larimer J."/>
            <person name="McCowan C."/>
            <person name="Montmayeur A."/>
            <person name="Murphy C."/>
            <person name="Neiman D."/>
            <person name="Pearson M."/>
            <person name="Priest M."/>
            <person name="Roberts A."/>
            <person name="Saif S."/>
            <person name="Shea T."/>
            <person name="Sisk P."/>
            <person name="Sykes S."/>
            <person name="Wortman J."/>
            <person name="Nusbaum C."/>
            <person name="Birren B."/>
        </authorList>
    </citation>
    <scope>NUCLEOTIDE SEQUENCE [LARGE SCALE GENOMIC DNA]</scope>
    <source>
        <strain evidence="2">race PST-78</strain>
    </source>
</reference>
<keyword evidence="2" id="KW-1185">Reference proteome</keyword>
<proteinExistence type="predicted"/>
<dbReference type="Proteomes" id="UP000054564">
    <property type="component" value="Unassembled WGS sequence"/>
</dbReference>
<organism evidence="1 2">
    <name type="scientific">Puccinia striiformis f. sp. tritici PST-78</name>
    <dbReference type="NCBI Taxonomy" id="1165861"/>
    <lineage>
        <taxon>Eukaryota</taxon>
        <taxon>Fungi</taxon>
        <taxon>Dikarya</taxon>
        <taxon>Basidiomycota</taxon>
        <taxon>Pucciniomycotina</taxon>
        <taxon>Pucciniomycetes</taxon>
        <taxon>Pucciniales</taxon>
        <taxon>Pucciniaceae</taxon>
        <taxon>Puccinia</taxon>
    </lineage>
</organism>